<evidence type="ECO:0000313" key="3">
    <source>
        <dbReference type="EMBL" id="KAH6657234.1"/>
    </source>
</evidence>
<keyword evidence="1" id="KW-0732">Signal</keyword>
<proteinExistence type="predicted"/>
<dbReference type="PANTHER" id="PTHR36183">
    <property type="entry name" value="BETA-GLUCURONIDASE"/>
    <property type="match status" value="1"/>
</dbReference>
<feature type="signal peptide" evidence="1">
    <location>
        <begin position="1"/>
        <end position="30"/>
    </location>
</feature>
<dbReference type="RefSeq" id="XP_045961468.1">
    <property type="nucleotide sequence ID" value="XM_046095296.1"/>
</dbReference>
<dbReference type="SUPFAM" id="SSF51445">
    <property type="entry name" value="(Trans)glycosidases"/>
    <property type="match status" value="1"/>
</dbReference>
<accession>A0A9P8US54</accession>
<dbReference type="PANTHER" id="PTHR36183:SF2">
    <property type="entry name" value="BETA-GLUCURONIDASE C-TERMINAL DOMAIN-CONTAINING PROTEIN"/>
    <property type="match status" value="1"/>
</dbReference>
<dbReference type="GeneID" id="70124189"/>
<feature type="domain" description="Beta-glucuronidase C-terminal" evidence="2">
    <location>
        <begin position="427"/>
        <end position="534"/>
    </location>
</feature>
<keyword evidence="4" id="KW-1185">Reference proteome</keyword>
<dbReference type="Gene3D" id="3.20.20.80">
    <property type="entry name" value="Glycosidases"/>
    <property type="match status" value="1"/>
</dbReference>
<dbReference type="Pfam" id="PF16862">
    <property type="entry name" value="Glyco_hydro_79C"/>
    <property type="match status" value="1"/>
</dbReference>
<feature type="chain" id="PRO_5040235576" description="Beta-glucuronidase C-terminal domain-containing protein" evidence="1">
    <location>
        <begin position="31"/>
        <end position="537"/>
    </location>
</feature>
<evidence type="ECO:0000259" key="2">
    <source>
        <dbReference type="Pfam" id="PF16862"/>
    </source>
</evidence>
<name>A0A9P8US54_9PEZI</name>
<gene>
    <name evidence="3" type="ORF">BKA67DRAFT_183352</name>
</gene>
<dbReference type="InterPro" id="IPR031728">
    <property type="entry name" value="GlcAase_C"/>
</dbReference>
<reference evidence="3" key="1">
    <citation type="journal article" date="2021" name="Nat. Commun.">
        <title>Genetic determinants of endophytism in the Arabidopsis root mycobiome.</title>
        <authorList>
            <person name="Mesny F."/>
            <person name="Miyauchi S."/>
            <person name="Thiergart T."/>
            <person name="Pickel B."/>
            <person name="Atanasova L."/>
            <person name="Karlsson M."/>
            <person name="Huettel B."/>
            <person name="Barry K.W."/>
            <person name="Haridas S."/>
            <person name="Chen C."/>
            <person name="Bauer D."/>
            <person name="Andreopoulos W."/>
            <person name="Pangilinan J."/>
            <person name="LaButti K."/>
            <person name="Riley R."/>
            <person name="Lipzen A."/>
            <person name="Clum A."/>
            <person name="Drula E."/>
            <person name="Henrissat B."/>
            <person name="Kohler A."/>
            <person name="Grigoriev I.V."/>
            <person name="Martin F.M."/>
            <person name="Hacquard S."/>
        </authorList>
    </citation>
    <scope>NUCLEOTIDE SEQUENCE</scope>
    <source>
        <strain evidence="3">MPI-SDFR-AT-0073</strain>
    </source>
</reference>
<protein>
    <recommendedName>
        <fullName evidence="2">Beta-glucuronidase C-terminal domain-containing protein</fullName>
    </recommendedName>
</protein>
<dbReference type="InterPro" id="IPR052974">
    <property type="entry name" value="GH79_Enzymes"/>
</dbReference>
<dbReference type="AlphaFoldDB" id="A0A9P8US54"/>
<dbReference type="OrthoDB" id="2831684at2759"/>
<evidence type="ECO:0000256" key="1">
    <source>
        <dbReference type="SAM" id="SignalP"/>
    </source>
</evidence>
<evidence type="ECO:0000313" key="4">
    <source>
        <dbReference type="Proteomes" id="UP000758603"/>
    </source>
</evidence>
<sequence length="537" mass="57952">MVMAPQMSSCSHKPALCATALCILVANTNSLSIGLPALSEDAHVIDSDFCGLAFEQASFEEYAMDVEGNPNEFSINLISSITSRTGGKPIIRLGGTSADYGRYEPGQSAPALPKAEQNNYQNIGNTTIGPAYWELAHNFPDAQYIIQVPLANTNTSEAIAWTQSAVDIIGWDKIQAIEIGNEPDLFNDIFTGVDGIALQPSAYLGTLNNETYVGNYTKFADAIAEAVKFPDYPILQAFDIGTHFGPAVAEEAYVLDVETCFGLGIDPYDRIKTVAHHYYQNIAGDASTLASGLMNMTITHGHADYLKRRIDWLKANKPNIPFILSEVGNSLKPTNSYQYQARLGSALWQVDFYLYAMSIGVARINYQQIMHAGYDMWLPVASAGVEAQVFANFYSQPFVADFIGSSGATTTQRLSITGGETSPNLAAYGAFENEVLKRIAIANLQYWNQTSSGTPRPSTSIDLYVPDGVTEVSVARLTSPIGAGAGADTITYAGSQWTYESLGNEVEGVRNDSLIIEVQGGIVTVSVSDSEALLLSF</sequence>
<dbReference type="Proteomes" id="UP000758603">
    <property type="component" value="Unassembled WGS sequence"/>
</dbReference>
<organism evidence="3 4">
    <name type="scientific">Truncatella angustata</name>
    <dbReference type="NCBI Taxonomy" id="152316"/>
    <lineage>
        <taxon>Eukaryota</taxon>
        <taxon>Fungi</taxon>
        <taxon>Dikarya</taxon>
        <taxon>Ascomycota</taxon>
        <taxon>Pezizomycotina</taxon>
        <taxon>Sordariomycetes</taxon>
        <taxon>Xylariomycetidae</taxon>
        <taxon>Amphisphaeriales</taxon>
        <taxon>Sporocadaceae</taxon>
        <taxon>Truncatella</taxon>
    </lineage>
</organism>
<dbReference type="InterPro" id="IPR017853">
    <property type="entry name" value="GH"/>
</dbReference>
<dbReference type="EMBL" id="JAGPXC010000002">
    <property type="protein sequence ID" value="KAH6657234.1"/>
    <property type="molecule type" value="Genomic_DNA"/>
</dbReference>
<comment type="caution">
    <text evidence="3">The sequence shown here is derived from an EMBL/GenBank/DDBJ whole genome shotgun (WGS) entry which is preliminary data.</text>
</comment>